<comment type="catalytic activity">
    <reaction evidence="1">
        <text>ATP + protein L-histidine = ADP + protein N-phospho-L-histidine.</text>
        <dbReference type="EC" id="2.7.13.3"/>
    </reaction>
</comment>
<reference evidence="10 11" key="3">
    <citation type="journal article" date="2015" name="Genome Announc.">
        <title>Draft Genome Sequence of the Archiascomycetous Yeast Saitoella complicata.</title>
        <authorList>
            <person name="Yamauchi K."/>
            <person name="Kondo S."/>
            <person name="Hamamoto M."/>
            <person name="Takahashi Y."/>
            <person name="Ogura Y."/>
            <person name="Hayashi T."/>
            <person name="Nishida H."/>
        </authorList>
    </citation>
    <scope>NUCLEOTIDE SEQUENCE [LARGE SCALE GENOMIC DNA]</scope>
    <source>
        <strain evidence="10 11">NRRL Y-17804</strain>
    </source>
</reference>
<dbReference type="STRING" id="698492.A0A0E9NRL4"/>
<evidence type="ECO:0000313" key="10">
    <source>
        <dbReference type="EMBL" id="GAO52065.1"/>
    </source>
</evidence>
<dbReference type="CDD" id="cd17546">
    <property type="entry name" value="REC_hyHK_CKI1_RcsC-like"/>
    <property type="match status" value="1"/>
</dbReference>
<dbReference type="PANTHER" id="PTHR43047">
    <property type="entry name" value="TWO-COMPONENT HISTIDINE PROTEIN KINASE"/>
    <property type="match status" value="1"/>
</dbReference>
<dbReference type="SMART" id="SM00387">
    <property type="entry name" value="HATPase_c"/>
    <property type="match status" value="1"/>
</dbReference>
<dbReference type="SUPFAM" id="SSF47384">
    <property type="entry name" value="Homodimeric domain of signal transducing histidine kinase"/>
    <property type="match status" value="1"/>
</dbReference>
<feature type="region of interest" description="Disordered" evidence="7">
    <location>
        <begin position="473"/>
        <end position="498"/>
    </location>
</feature>
<reference evidence="10 11" key="1">
    <citation type="journal article" date="2011" name="J. Gen. Appl. Microbiol.">
        <title>Draft genome sequencing of the enigmatic yeast Saitoella complicata.</title>
        <authorList>
            <person name="Nishida H."/>
            <person name="Hamamoto M."/>
            <person name="Sugiyama J."/>
        </authorList>
    </citation>
    <scope>NUCLEOTIDE SEQUENCE [LARGE SCALE GENOMIC DNA]</scope>
    <source>
        <strain evidence="10 11">NRRL Y-17804</strain>
    </source>
</reference>
<evidence type="ECO:0000256" key="4">
    <source>
        <dbReference type="ARBA" id="ARBA00022679"/>
    </source>
</evidence>
<dbReference type="SUPFAM" id="SSF52172">
    <property type="entry name" value="CheY-like"/>
    <property type="match status" value="1"/>
</dbReference>
<evidence type="ECO:0000256" key="2">
    <source>
        <dbReference type="ARBA" id="ARBA00012438"/>
    </source>
</evidence>
<protein>
    <recommendedName>
        <fullName evidence="2">histidine kinase</fullName>
        <ecNumber evidence="2">2.7.13.3</ecNumber>
    </recommendedName>
</protein>
<dbReference type="EC" id="2.7.13.3" evidence="2"/>
<dbReference type="InterPro" id="IPR001789">
    <property type="entry name" value="Sig_transdc_resp-reg_receiver"/>
</dbReference>
<organism evidence="10 11">
    <name type="scientific">Saitoella complicata (strain BCRC 22490 / CBS 7301 / JCM 7358 / NBRC 10748 / NRRL Y-17804)</name>
    <dbReference type="NCBI Taxonomy" id="698492"/>
    <lineage>
        <taxon>Eukaryota</taxon>
        <taxon>Fungi</taxon>
        <taxon>Dikarya</taxon>
        <taxon>Ascomycota</taxon>
        <taxon>Taphrinomycotina</taxon>
        <taxon>Taphrinomycotina incertae sedis</taxon>
        <taxon>Saitoella</taxon>
    </lineage>
</organism>
<feature type="region of interest" description="Disordered" evidence="7">
    <location>
        <begin position="1"/>
        <end position="84"/>
    </location>
</feature>
<dbReference type="Proteomes" id="UP000033140">
    <property type="component" value="Unassembled WGS sequence"/>
</dbReference>
<dbReference type="Gene3D" id="3.40.50.2300">
    <property type="match status" value="1"/>
</dbReference>
<feature type="compositionally biased region" description="Basic and acidic residues" evidence="7">
    <location>
        <begin position="47"/>
        <end position="84"/>
    </location>
</feature>
<dbReference type="Pfam" id="PF02518">
    <property type="entry name" value="HATPase_c"/>
    <property type="match status" value="1"/>
</dbReference>
<dbReference type="SUPFAM" id="SSF55874">
    <property type="entry name" value="ATPase domain of HSP90 chaperone/DNA topoisomerase II/histidine kinase"/>
    <property type="match status" value="1"/>
</dbReference>
<dbReference type="InterPro" id="IPR003661">
    <property type="entry name" value="HisK_dim/P_dom"/>
</dbReference>
<evidence type="ECO:0000313" key="11">
    <source>
        <dbReference type="Proteomes" id="UP000033140"/>
    </source>
</evidence>
<dbReference type="InterPro" id="IPR011006">
    <property type="entry name" value="CheY-like_superfamily"/>
</dbReference>
<reference evidence="10 11" key="2">
    <citation type="journal article" date="2014" name="J. Gen. Appl. Microbiol.">
        <title>The early diverging ascomycetous budding yeast Saitoella complicata has three histone deacetylases belonging to the Clr6, Hos2, and Rpd3 lineages.</title>
        <authorList>
            <person name="Nishida H."/>
            <person name="Matsumoto T."/>
            <person name="Kondo S."/>
            <person name="Hamamoto M."/>
            <person name="Yoshikawa H."/>
        </authorList>
    </citation>
    <scope>NUCLEOTIDE SEQUENCE [LARGE SCALE GENOMIC DNA]</scope>
    <source>
        <strain evidence="10 11">NRRL Y-17804</strain>
    </source>
</reference>
<dbReference type="PRINTS" id="PR00344">
    <property type="entry name" value="BCTRLSENSOR"/>
</dbReference>
<dbReference type="Gene3D" id="1.10.287.130">
    <property type="match status" value="1"/>
</dbReference>
<dbReference type="InterPro" id="IPR029016">
    <property type="entry name" value="GAF-like_dom_sf"/>
</dbReference>
<name>A0A0E9NRL4_SAICN</name>
<evidence type="ECO:0000256" key="6">
    <source>
        <dbReference type="PROSITE-ProRule" id="PRU00169"/>
    </source>
</evidence>
<dbReference type="SMART" id="SM00448">
    <property type="entry name" value="REC"/>
    <property type="match status" value="1"/>
</dbReference>
<dbReference type="GO" id="GO:0009927">
    <property type="term" value="F:histidine phosphotransfer kinase activity"/>
    <property type="evidence" value="ECO:0007669"/>
    <property type="project" value="TreeGrafter"/>
</dbReference>
<dbReference type="InterPro" id="IPR004358">
    <property type="entry name" value="Sig_transdc_His_kin-like_C"/>
</dbReference>
<dbReference type="CDD" id="cd00082">
    <property type="entry name" value="HisKA"/>
    <property type="match status" value="1"/>
</dbReference>
<dbReference type="EMBL" id="BACD03000059">
    <property type="protein sequence ID" value="GAO52065.1"/>
    <property type="molecule type" value="Genomic_DNA"/>
</dbReference>
<feature type="compositionally biased region" description="Polar residues" evidence="7">
    <location>
        <begin position="1"/>
        <end position="12"/>
    </location>
</feature>
<feature type="compositionally biased region" description="Basic and acidic residues" evidence="7">
    <location>
        <begin position="482"/>
        <end position="496"/>
    </location>
</feature>
<keyword evidence="3 6" id="KW-0597">Phosphoprotein</keyword>
<dbReference type="GO" id="GO:0005886">
    <property type="term" value="C:plasma membrane"/>
    <property type="evidence" value="ECO:0007669"/>
    <property type="project" value="TreeGrafter"/>
</dbReference>
<sequence>MTAGPTDSSPSDQPVLAPTAASTASSRSKDRARDTFFGAPSPARRQTNLDHVSHSEEQDPDERERSKVAREDKEVRDAKMQTDELHTRDESIRAQFQLKEKISAFQYYDLESAAKQQELTLQRCARLMSIAGDAPYAQISLISKEVTGFYVAGDKGLDKFYAGTKHIPFEDLPCSTVLMPAVKGEVDPHEGRIVQVNDLHNNDTFKDMPLIKSDKTQVRSYAGCCMFASVEGRPDQIPIGVVCVMDTVPDRAWTEEQLRSLHDLSLIIVQELDLRAHRAIEKQMEGDKVNETRYWSRVNKALWTFARLTQAGHLTNEDLEEEFQDEHRGNAPTSSTQSASLGNKSKGSSTKESEKSNISYGDVKIYDLACRVMRNALEIDGVSIIDVRGLELSPDRKGAEDAADGNTAHQWKLFGSARHREQARLGAQENINRQMSTRWQNVSQSDKSVANVEQQHVEELKEARMSPFFAVGASGQQQRVPTTERQRRADEEKKENDEFDAQAARVEIYASVAPNISGHYKTKFNEGSLTSSFLRGVFEDGAYGKFYQRDDGFPPEVLEFVPSTTYSVLLKPLYDHDRKPFCLVVGYTVANSRRLTVNDAYSFDIFGLVVLNEFLRRSAVEADQAKGLFISNISHELRSPLHGILASAELLSEAPDLSSADRTFLRTITSCGQTLQDVINHVLDFGTLTTTAGRETLNHAPEQNMAAIDLVRLIEEVVESCWTGWEFKKLSHLFDSGGMESSVGEKMQKSGDEKLNEVNAMSFILDVAPREGGYHGLLHGGAWRRVAMNLIGNALKYTSQGLLTVSLREASGDDVERILGGRRRMERGRNFVPIYLSVKDTGRGMSTEFLQNKLFKPFSQEDPLSTGTGLGMAISIKLIQSLFGELHVTSEPGVGTNMEMVFELEMTTEGGDSLINVPLPAQISGHKPRVALVGFDETHSSQGQVFESLASCIREHLGMEVTTDSRSADVILMHESSNTFSKLKEFKLSLDVPCILYCSSSTRLKIIRHPSLKSGRNLHFLAKPSGPLRLAQALAWALNGNAPIASNASSASDSDAGSDSDGCMSDLIDGIRDEGKEAVEAKHAKKCGAHKDSSKRTAKHEPAESTSAQDSDVSAPSSLASNARTPFVMIVEDNRINMMILGNLLRKLGVAYVEAENGAVAVQRLQEHPTGFDLVLMDIQMPVLNGCAATAAIRTIEATRAIPPAKRAHIVAMTGLSAPNEKVNAFEAGVDAFHTKPVSIKTLKTIIEEWQAQENMRDALAVESSE</sequence>
<feature type="compositionally biased region" description="Polar residues" evidence="7">
    <location>
        <begin position="331"/>
        <end position="341"/>
    </location>
</feature>
<feature type="domain" description="Histidine kinase" evidence="8">
    <location>
        <begin position="632"/>
        <end position="906"/>
    </location>
</feature>
<feature type="modified residue" description="4-aspartylphosphate" evidence="6">
    <location>
        <position position="1178"/>
    </location>
</feature>
<dbReference type="InterPro" id="IPR005467">
    <property type="entry name" value="His_kinase_dom"/>
</dbReference>
<dbReference type="InterPro" id="IPR036890">
    <property type="entry name" value="HATPase_C_sf"/>
</dbReference>
<feature type="domain" description="Response regulatory" evidence="9">
    <location>
        <begin position="1127"/>
        <end position="1251"/>
    </location>
</feature>
<evidence type="ECO:0000259" key="9">
    <source>
        <dbReference type="PROSITE" id="PS50110"/>
    </source>
</evidence>
<gene>
    <name evidence="10" type="ORF">G7K_6152-t2</name>
</gene>
<dbReference type="Pfam" id="PF00072">
    <property type="entry name" value="Response_reg"/>
    <property type="match status" value="1"/>
</dbReference>
<evidence type="ECO:0000256" key="7">
    <source>
        <dbReference type="SAM" id="MobiDB-lite"/>
    </source>
</evidence>
<dbReference type="InterPro" id="IPR036097">
    <property type="entry name" value="HisK_dim/P_sf"/>
</dbReference>
<accession>A0A0E9NRL4</accession>
<dbReference type="PANTHER" id="PTHR43047:SF72">
    <property type="entry name" value="OSMOSENSING HISTIDINE PROTEIN KINASE SLN1"/>
    <property type="match status" value="1"/>
</dbReference>
<dbReference type="Gene3D" id="3.30.450.40">
    <property type="match status" value="1"/>
</dbReference>
<dbReference type="InterPro" id="IPR003594">
    <property type="entry name" value="HATPase_dom"/>
</dbReference>
<dbReference type="PROSITE" id="PS50109">
    <property type="entry name" value="HIS_KIN"/>
    <property type="match status" value="1"/>
</dbReference>
<evidence type="ECO:0000256" key="5">
    <source>
        <dbReference type="ARBA" id="ARBA00022777"/>
    </source>
</evidence>
<feature type="region of interest" description="Disordered" evidence="7">
    <location>
        <begin position="320"/>
        <end position="356"/>
    </location>
</feature>
<feature type="compositionally biased region" description="Basic and acidic residues" evidence="7">
    <location>
        <begin position="1089"/>
        <end position="1103"/>
    </location>
</feature>
<dbReference type="SUPFAM" id="SSF55781">
    <property type="entry name" value="GAF domain-like"/>
    <property type="match status" value="1"/>
</dbReference>
<dbReference type="GO" id="GO:0000155">
    <property type="term" value="F:phosphorelay sensor kinase activity"/>
    <property type="evidence" value="ECO:0007669"/>
    <property type="project" value="InterPro"/>
</dbReference>
<dbReference type="PROSITE" id="PS50110">
    <property type="entry name" value="RESPONSE_REGULATORY"/>
    <property type="match status" value="1"/>
</dbReference>
<proteinExistence type="predicted"/>
<dbReference type="AlphaFoldDB" id="A0A0E9NRL4"/>
<keyword evidence="4" id="KW-0808">Transferase</keyword>
<feature type="compositionally biased region" description="Polar residues" evidence="7">
    <location>
        <begin position="1104"/>
        <end position="1119"/>
    </location>
</feature>
<dbReference type="SMART" id="SM00388">
    <property type="entry name" value="HisKA"/>
    <property type="match status" value="1"/>
</dbReference>
<evidence type="ECO:0000256" key="1">
    <source>
        <dbReference type="ARBA" id="ARBA00000085"/>
    </source>
</evidence>
<dbReference type="Gene3D" id="3.30.565.10">
    <property type="entry name" value="Histidine kinase-like ATPase, C-terminal domain"/>
    <property type="match status" value="1"/>
</dbReference>
<keyword evidence="5" id="KW-0418">Kinase</keyword>
<comment type="caution">
    <text evidence="10">The sequence shown here is derived from an EMBL/GenBank/DDBJ whole genome shotgun (WGS) entry which is preliminary data.</text>
</comment>
<feature type="region of interest" description="Disordered" evidence="7">
    <location>
        <begin position="1079"/>
        <end position="1119"/>
    </location>
</feature>
<dbReference type="Pfam" id="PF00512">
    <property type="entry name" value="HisKA"/>
    <property type="match status" value="1"/>
</dbReference>
<evidence type="ECO:0000259" key="8">
    <source>
        <dbReference type="PROSITE" id="PS50109"/>
    </source>
</evidence>
<evidence type="ECO:0000256" key="3">
    <source>
        <dbReference type="ARBA" id="ARBA00022553"/>
    </source>
</evidence>
<keyword evidence="11" id="KW-1185">Reference proteome</keyword>